<protein>
    <submittedName>
        <fullName evidence="1">Uncharacterized protein</fullName>
    </submittedName>
</protein>
<evidence type="ECO:0000313" key="1">
    <source>
        <dbReference type="EMBL" id="BCS83287.1"/>
    </source>
</evidence>
<dbReference type="EMBL" id="AP024483">
    <property type="protein sequence ID" value="BCS83287.1"/>
    <property type="molecule type" value="Genomic_DNA"/>
</dbReference>
<keyword evidence="2" id="KW-1185">Reference proteome</keyword>
<dbReference type="Proteomes" id="UP001321479">
    <property type="component" value="Segment"/>
</dbReference>
<dbReference type="RefSeq" id="YP_010841895.1">
    <property type="nucleotide sequence ID" value="NC_079139.1"/>
</dbReference>
<dbReference type="GeneID" id="80558492"/>
<proteinExistence type="predicted"/>
<organism evidence="1 2">
    <name type="scientific">Cotonvirus japonicus</name>
    <dbReference type="NCBI Taxonomy" id="2811091"/>
    <lineage>
        <taxon>Viruses</taxon>
        <taxon>Varidnaviria</taxon>
        <taxon>Bamfordvirae</taxon>
        <taxon>Nucleocytoviricota</taxon>
        <taxon>Megaviricetes</taxon>
        <taxon>Imitervirales</taxon>
        <taxon>Mimiviridae</taxon>
        <taxon>Megamimivirinae</taxon>
        <taxon>Cotonvirus</taxon>
        <taxon>Cotonvirus japonicum</taxon>
    </lineage>
</organism>
<reference evidence="1 2" key="1">
    <citation type="submission" date="2021-02" db="EMBL/GenBank/DDBJ databases">
        <title>Cotonvirus japonicus, which uses Golgi apparatus of host cells for its virion factory, phylogenetically links tailed tupanvirus and icosahedral mimivirus.</title>
        <authorList>
            <person name="Takahashi H."/>
            <person name="Fukaya S."/>
            <person name="Song C."/>
            <person name="Murata K."/>
            <person name="Takemura M."/>
        </authorList>
    </citation>
    <scope>NUCLEOTIDE SEQUENCE [LARGE SCALE GENOMIC DNA]</scope>
</reference>
<sequence>MENTDNLCSSDYNHMEMKKNRIVCCMIKRFISDFFDNIYVPYKYFRKDSWNILETLNNNEDILFFNKNFMTKSDKDRFYEVFDKFVIMVGEILCSDSDLYECLKNMPDTSIHRINKNSDEYYILSLFNNRKYCYISPVHILQIYDKYSRKYTDQNLKLKTENELNSIIKNVRKEINIFKTTYDNLTMSYVCEKPFDNAETDTYVKGFVNSIMLEILDFAEKLIDLNIYAVHIIITEIIDYCIPLDDINAFDPNDNDGRYIFIV</sequence>
<name>A0ABM7NT83_9VIRU</name>
<accession>A0ABM7NT83</accession>
<evidence type="ECO:0000313" key="2">
    <source>
        <dbReference type="Proteomes" id="UP001321479"/>
    </source>
</evidence>